<dbReference type="GeneID" id="33058541"/>
<evidence type="ECO:0000313" key="1">
    <source>
        <dbReference type="EMBL" id="AMT95651.1"/>
    </source>
</evidence>
<organism evidence="1 2">
    <name type="scientific">Psychrobacter alimentarius</name>
    <dbReference type="NCBI Taxonomy" id="261164"/>
    <lineage>
        <taxon>Bacteria</taxon>
        <taxon>Pseudomonadati</taxon>
        <taxon>Pseudomonadota</taxon>
        <taxon>Gammaproteobacteria</taxon>
        <taxon>Moraxellales</taxon>
        <taxon>Moraxellaceae</taxon>
        <taxon>Psychrobacter</taxon>
    </lineage>
</organism>
<reference evidence="1 2" key="1">
    <citation type="submission" date="2016-03" db="EMBL/GenBank/DDBJ databases">
        <title>Genome sequencing of Psychrobacter alimentarius PAMC 27889.</title>
        <authorList>
            <person name="Lee J."/>
            <person name="Kim O.-S."/>
        </authorList>
    </citation>
    <scope>NUCLEOTIDE SEQUENCE [LARGE SCALE GENOMIC DNA]</scope>
    <source>
        <strain evidence="1 2">PAMC 27889</strain>
    </source>
</reference>
<name>A0ABM5ZUA9_9GAMM</name>
<accession>A0ABM5ZUA9</accession>
<dbReference type="Proteomes" id="UP000076104">
    <property type="component" value="Chromosome"/>
</dbReference>
<evidence type="ECO:0008006" key="3">
    <source>
        <dbReference type="Google" id="ProtNLM"/>
    </source>
</evidence>
<keyword evidence="2" id="KW-1185">Reference proteome</keyword>
<gene>
    <name evidence="1" type="ORF">A3K91_0010</name>
</gene>
<evidence type="ECO:0000313" key="2">
    <source>
        <dbReference type="Proteomes" id="UP000076104"/>
    </source>
</evidence>
<sequence>MSKFNIPDDLELMRQRALLVLGDVKPATKETKADRNFLFEAKRTEAGRALPPYYLVYFLLHDLLNFRNLGKFEKISWSIPIDFKGKAFLIEHRKLGVGVFASNLETDEIDAQKIVRSIQKGIKVAKPYFEWLASQAVEDSKLSVRNNSSELFARYKYLISLYKTQQLEATKRKDEINKQTQKTSYGEATIIQFPTAEFRQNANWLATSAIEAFFSWTEHLFVHLSIITKSIGNGKQVANLVGAEWQVKYKNAINIDIPQNKIFFDELIFIRRQLRNFIAHGAFGKNGETFMFHSNIGAIPVIMPNQVGKNKFSLFVDLSFDEDEVILLLENFISHLWLSELKSAMHYVMDSSLPTILTLASDGAYARAMTSTEDMESFIKHLCYQFDQSANMDW</sequence>
<proteinExistence type="predicted"/>
<dbReference type="EMBL" id="CP014945">
    <property type="protein sequence ID" value="AMT95651.1"/>
    <property type="molecule type" value="Genomic_DNA"/>
</dbReference>
<protein>
    <recommendedName>
        <fullName evidence="3">Apea-like HEPN domain-containing protein</fullName>
    </recommendedName>
</protein>
<dbReference type="RefSeq" id="WP_062843459.1">
    <property type="nucleotide sequence ID" value="NZ_CP014945.1"/>
</dbReference>